<keyword evidence="1 2" id="KW-0732">Signal</keyword>
<protein>
    <submittedName>
        <fullName evidence="4">Transporter substrate-binding domain-containing protein</fullName>
    </submittedName>
</protein>
<feature type="signal peptide" evidence="2">
    <location>
        <begin position="1"/>
        <end position="23"/>
    </location>
</feature>
<dbReference type="Pfam" id="PF00497">
    <property type="entry name" value="SBP_bac_3"/>
    <property type="match status" value="1"/>
</dbReference>
<comment type="caution">
    <text evidence="4">The sequence shown here is derived from an EMBL/GenBank/DDBJ whole genome shotgun (WGS) entry which is preliminary data.</text>
</comment>
<keyword evidence="5" id="KW-1185">Reference proteome</keyword>
<dbReference type="AlphaFoldDB" id="A0A6L6PMK9"/>
<dbReference type="Gene3D" id="3.40.190.10">
    <property type="entry name" value="Periplasmic binding protein-like II"/>
    <property type="match status" value="2"/>
</dbReference>
<evidence type="ECO:0000256" key="1">
    <source>
        <dbReference type="ARBA" id="ARBA00022729"/>
    </source>
</evidence>
<accession>A0A6L6PMK9</accession>
<dbReference type="SUPFAM" id="SSF53850">
    <property type="entry name" value="Periplasmic binding protein-like II"/>
    <property type="match status" value="1"/>
</dbReference>
<dbReference type="Proteomes" id="UP000475582">
    <property type="component" value="Unassembled WGS sequence"/>
</dbReference>
<evidence type="ECO:0000259" key="3">
    <source>
        <dbReference type="SMART" id="SM00062"/>
    </source>
</evidence>
<dbReference type="RefSeq" id="WP_155466200.1">
    <property type="nucleotide sequence ID" value="NZ_WNKY01000032.1"/>
</dbReference>
<dbReference type="PANTHER" id="PTHR35936:SF6">
    <property type="entry name" value="AMINO ACID ABC TRANSPORTER SUBSTRATE-BINDING PAAT FAMILY PROTEIN"/>
    <property type="match status" value="1"/>
</dbReference>
<dbReference type="OrthoDB" id="7677520at2"/>
<proteinExistence type="predicted"/>
<reference evidence="4 5" key="1">
    <citation type="submission" date="2019-11" db="EMBL/GenBank/DDBJ databases">
        <title>Type strains purchased from KCTC, JCM and DSMZ.</title>
        <authorList>
            <person name="Lu H."/>
        </authorList>
    </citation>
    <scope>NUCLEOTIDE SEQUENCE [LARGE SCALE GENOMIC DNA]</scope>
    <source>
        <strain evidence="4 5">KCTC 22382</strain>
    </source>
</reference>
<name>A0A6L6PMK9_9BURK</name>
<dbReference type="InterPro" id="IPR001638">
    <property type="entry name" value="Solute-binding_3/MltF_N"/>
</dbReference>
<feature type="domain" description="Solute-binding protein family 3/N-terminal" evidence="3">
    <location>
        <begin position="31"/>
        <end position="250"/>
    </location>
</feature>
<dbReference type="PANTHER" id="PTHR35936">
    <property type="entry name" value="MEMBRANE-BOUND LYTIC MUREIN TRANSGLYCOSYLASE F"/>
    <property type="match status" value="1"/>
</dbReference>
<dbReference type="EMBL" id="WNKY01000032">
    <property type="protein sequence ID" value="MTV40336.1"/>
    <property type="molecule type" value="Genomic_DNA"/>
</dbReference>
<feature type="chain" id="PRO_5026880187" evidence="2">
    <location>
        <begin position="24"/>
        <end position="269"/>
    </location>
</feature>
<dbReference type="SMART" id="SM00062">
    <property type="entry name" value="PBPb"/>
    <property type="match status" value="1"/>
</dbReference>
<sequence>MGVPILSCCLLLASLAPWCAAMAAEPAGCPKVVVSADPDYPPLHWYDGKDLRGPSVELAARILSDLQIPYEVRYVGPWKRVLANAAAGKIDLVATLKIQPERERYLEFVRTPAFPNPVAVFVDRQRAFIFNGWSDLTQHKGGISLGNTFGAEFAQYAASHLQLEESGTADTNFRKLGLGRIDYFVVGLFTGETYLARHGLAGRFMAMRPFLTEDKNYFAFTKSSPCVKYHDAFEARLKELVASKTNITMLNASLQGMDIKLDVTSLSRK</sequence>
<gene>
    <name evidence="4" type="ORF">GM676_22485</name>
</gene>
<organism evidence="4 5">
    <name type="scientific">Duganella radicis</name>
    <dbReference type="NCBI Taxonomy" id="551988"/>
    <lineage>
        <taxon>Bacteria</taxon>
        <taxon>Pseudomonadati</taxon>
        <taxon>Pseudomonadota</taxon>
        <taxon>Betaproteobacteria</taxon>
        <taxon>Burkholderiales</taxon>
        <taxon>Oxalobacteraceae</taxon>
        <taxon>Telluria group</taxon>
        <taxon>Duganella</taxon>
    </lineage>
</organism>
<evidence type="ECO:0000313" key="5">
    <source>
        <dbReference type="Proteomes" id="UP000475582"/>
    </source>
</evidence>
<evidence type="ECO:0000313" key="4">
    <source>
        <dbReference type="EMBL" id="MTV40336.1"/>
    </source>
</evidence>
<evidence type="ECO:0000256" key="2">
    <source>
        <dbReference type="SAM" id="SignalP"/>
    </source>
</evidence>